<evidence type="ECO:0000256" key="1">
    <source>
        <dbReference type="SAM" id="MobiDB-lite"/>
    </source>
</evidence>
<dbReference type="EMBL" id="VSRR010001717">
    <property type="protein sequence ID" value="MPC27263.1"/>
    <property type="molecule type" value="Genomic_DNA"/>
</dbReference>
<gene>
    <name evidence="3" type="ORF">E2C01_020432</name>
</gene>
<organism evidence="3 4">
    <name type="scientific">Portunus trituberculatus</name>
    <name type="common">Swimming crab</name>
    <name type="synonym">Neptunus trituberculatus</name>
    <dbReference type="NCBI Taxonomy" id="210409"/>
    <lineage>
        <taxon>Eukaryota</taxon>
        <taxon>Metazoa</taxon>
        <taxon>Ecdysozoa</taxon>
        <taxon>Arthropoda</taxon>
        <taxon>Crustacea</taxon>
        <taxon>Multicrustacea</taxon>
        <taxon>Malacostraca</taxon>
        <taxon>Eumalacostraca</taxon>
        <taxon>Eucarida</taxon>
        <taxon>Decapoda</taxon>
        <taxon>Pleocyemata</taxon>
        <taxon>Brachyura</taxon>
        <taxon>Eubrachyura</taxon>
        <taxon>Portunoidea</taxon>
        <taxon>Portunidae</taxon>
        <taxon>Portuninae</taxon>
        <taxon>Portunus</taxon>
    </lineage>
</organism>
<evidence type="ECO:0000313" key="4">
    <source>
        <dbReference type="Proteomes" id="UP000324222"/>
    </source>
</evidence>
<name>A0A5B7E210_PORTR</name>
<proteinExistence type="predicted"/>
<dbReference type="Proteomes" id="UP000324222">
    <property type="component" value="Unassembled WGS sequence"/>
</dbReference>
<accession>A0A5B7E210</accession>
<feature type="region of interest" description="Disordered" evidence="1">
    <location>
        <begin position="1"/>
        <end position="27"/>
    </location>
</feature>
<sequence>MEAQTAALVEEAPSINHSTPSVEDDSGSQGDVARLIHYPRSATIFAAIASILFIIVGILGVVLRTRHASRKGSCSDHEASKVVWGSRAAVCASRHSWTECFQGERTLVLEGAVWCPTSSKAPGYRVPPRTTLYYTVSPVVKRDTVNYAKDVTVRCVR</sequence>
<keyword evidence="2" id="KW-0812">Transmembrane</keyword>
<keyword evidence="2" id="KW-0472">Membrane</keyword>
<keyword evidence="2" id="KW-1133">Transmembrane helix</keyword>
<evidence type="ECO:0000256" key="2">
    <source>
        <dbReference type="SAM" id="Phobius"/>
    </source>
</evidence>
<keyword evidence="4" id="KW-1185">Reference proteome</keyword>
<comment type="caution">
    <text evidence="3">The sequence shown here is derived from an EMBL/GenBank/DDBJ whole genome shotgun (WGS) entry which is preliminary data.</text>
</comment>
<dbReference type="OrthoDB" id="6117944at2759"/>
<evidence type="ECO:0000313" key="3">
    <source>
        <dbReference type="EMBL" id="MPC27263.1"/>
    </source>
</evidence>
<reference evidence="3 4" key="1">
    <citation type="submission" date="2019-05" db="EMBL/GenBank/DDBJ databases">
        <title>Another draft genome of Portunus trituberculatus and its Hox gene families provides insights of decapod evolution.</title>
        <authorList>
            <person name="Jeong J.-H."/>
            <person name="Song I."/>
            <person name="Kim S."/>
            <person name="Choi T."/>
            <person name="Kim D."/>
            <person name="Ryu S."/>
            <person name="Kim W."/>
        </authorList>
    </citation>
    <scope>NUCLEOTIDE SEQUENCE [LARGE SCALE GENOMIC DNA]</scope>
    <source>
        <tissue evidence="3">Muscle</tissue>
    </source>
</reference>
<dbReference type="AlphaFoldDB" id="A0A5B7E210"/>
<protein>
    <submittedName>
        <fullName evidence="3">Uncharacterized protein</fullName>
    </submittedName>
</protein>
<feature type="transmembrane region" description="Helical" evidence="2">
    <location>
        <begin position="44"/>
        <end position="63"/>
    </location>
</feature>